<organism evidence="4">
    <name type="scientific">Schistocephalus solidus</name>
    <name type="common">Tapeworm</name>
    <dbReference type="NCBI Taxonomy" id="70667"/>
    <lineage>
        <taxon>Eukaryota</taxon>
        <taxon>Metazoa</taxon>
        <taxon>Spiralia</taxon>
        <taxon>Lophotrochozoa</taxon>
        <taxon>Platyhelminthes</taxon>
        <taxon>Cestoda</taxon>
        <taxon>Eucestoda</taxon>
        <taxon>Diphyllobothriidea</taxon>
        <taxon>Diphyllobothriidae</taxon>
        <taxon>Schistocephalus</taxon>
    </lineage>
</organism>
<name>A0A183SB32_SCHSO</name>
<dbReference type="Proteomes" id="UP000275846">
    <property type="component" value="Unassembled WGS sequence"/>
</dbReference>
<feature type="region of interest" description="Disordered" evidence="1">
    <location>
        <begin position="1"/>
        <end position="27"/>
    </location>
</feature>
<evidence type="ECO:0000313" key="3">
    <source>
        <dbReference type="Proteomes" id="UP000275846"/>
    </source>
</evidence>
<sequence length="89" mass="10384">MVSAAGQIMTPSSARLRGTPSPADQHLPTLKKATWMHSRSRRWHLLDYVLLRRRDQPGMVVTKAMHVTDDMTNHHFILSEMRLRNQPRR</sequence>
<keyword evidence="3" id="KW-1185">Reference proteome</keyword>
<evidence type="ECO:0000313" key="4">
    <source>
        <dbReference type="WBParaSite" id="SSLN_0000148601-mRNA-1"/>
    </source>
</evidence>
<reference evidence="2 3" key="2">
    <citation type="submission" date="2018-11" db="EMBL/GenBank/DDBJ databases">
        <authorList>
            <consortium name="Pathogen Informatics"/>
        </authorList>
    </citation>
    <scope>NUCLEOTIDE SEQUENCE [LARGE SCALE GENOMIC DNA]</scope>
    <source>
        <strain evidence="2 3">NST_G2</strain>
    </source>
</reference>
<dbReference type="WBParaSite" id="SSLN_0000148601-mRNA-1">
    <property type="protein sequence ID" value="SSLN_0000148601-mRNA-1"/>
    <property type="gene ID" value="SSLN_0000148601"/>
</dbReference>
<reference evidence="4" key="1">
    <citation type="submission" date="2016-06" db="UniProtKB">
        <authorList>
            <consortium name="WormBaseParasite"/>
        </authorList>
    </citation>
    <scope>IDENTIFICATION</scope>
</reference>
<evidence type="ECO:0000313" key="2">
    <source>
        <dbReference type="EMBL" id="VDL87766.1"/>
    </source>
</evidence>
<dbReference type="AlphaFoldDB" id="A0A183SB32"/>
<accession>A0A183SB32</accession>
<gene>
    <name evidence="2" type="ORF">SSLN_LOCUS1430</name>
</gene>
<proteinExistence type="predicted"/>
<dbReference type="EMBL" id="UYSU01003113">
    <property type="protein sequence ID" value="VDL87766.1"/>
    <property type="molecule type" value="Genomic_DNA"/>
</dbReference>
<evidence type="ECO:0000256" key="1">
    <source>
        <dbReference type="SAM" id="MobiDB-lite"/>
    </source>
</evidence>
<protein>
    <submittedName>
        <fullName evidence="2 4">Uncharacterized protein</fullName>
    </submittedName>
</protein>